<dbReference type="AlphaFoldDB" id="A0A7W5ZPV0"/>
<name>A0A7W5ZPV0_9BACT</name>
<gene>
    <name evidence="1" type="ORF">FHS57_005520</name>
</gene>
<evidence type="ECO:0000313" key="1">
    <source>
        <dbReference type="EMBL" id="MBB3841492.1"/>
    </source>
</evidence>
<evidence type="ECO:0000313" key="2">
    <source>
        <dbReference type="Proteomes" id="UP000541352"/>
    </source>
</evidence>
<keyword evidence="2" id="KW-1185">Reference proteome</keyword>
<accession>A0A7W5ZPV0</accession>
<reference evidence="1 2" key="1">
    <citation type="submission" date="2020-08" db="EMBL/GenBank/DDBJ databases">
        <title>Genomic Encyclopedia of Type Strains, Phase IV (KMG-IV): sequencing the most valuable type-strain genomes for metagenomic binning, comparative biology and taxonomic classification.</title>
        <authorList>
            <person name="Goeker M."/>
        </authorList>
    </citation>
    <scope>NUCLEOTIDE SEQUENCE [LARGE SCALE GENOMIC DNA]</scope>
    <source>
        <strain evidence="1 2">DSM 17976</strain>
    </source>
</reference>
<proteinExistence type="predicted"/>
<dbReference type="RefSeq" id="WP_183979193.1">
    <property type="nucleotide sequence ID" value="NZ_JACIBY010000017.1"/>
</dbReference>
<dbReference type="EMBL" id="JACIBY010000017">
    <property type="protein sequence ID" value="MBB3841492.1"/>
    <property type="molecule type" value="Genomic_DNA"/>
</dbReference>
<protein>
    <submittedName>
        <fullName evidence="1">Uncharacterized protein</fullName>
    </submittedName>
</protein>
<sequence>MTLQLKNGHLILPVALVQSVLENEAQVNWVYYPERQTLLLAGKSKQFFEKLHKTNWQTLKDKNLLGDKAFYLRGLLLDFELDEHDRELAYDVTQVGIINVRL</sequence>
<dbReference type="Proteomes" id="UP000541352">
    <property type="component" value="Unassembled WGS sequence"/>
</dbReference>
<comment type="caution">
    <text evidence="1">The sequence shown here is derived from an EMBL/GenBank/DDBJ whole genome shotgun (WGS) entry which is preliminary data.</text>
</comment>
<organism evidence="1 2">
    <name type="scientific">Runella defluvii</name>
    <dbReference type="NCBI Taxonomy" id="370973"/>
    <lineage>
        <taxon>Bacteria</taxon>
        <taxon>Pseudomonadati</taxon>
        <taxon>Bacteroidota</taxon>
        <taxon>Cytophagia</taxon>
        <taxon>Cytophagales</taxon>
        <taxon>Spirosomataceae</taxon>
        <taxon>Runella</taxon>
    </lineage>
</organism>